<reference evidence="1" key="1">
    <citation type="journal article" date="2020" name="Stud. Mycol.">
        <title>101 Dothideomycetes genomes: a test case for predicting lifestyles and emergence of pathogens.</title>
        <authorList>
            <person name="Haridas S."/>
            <person name="Albert R."/>
            <person name="Binder M."/>
            <person name="Bloem J."/>
            <person name="Labutti K."/>
            <person name="Salamov A."/>
            <person name="Andreopoulos B."/>
            <person name="Baker S."/>
            <person name="Barry K."/>
            <person name="Bills G."/>
            <person name="Bluhm B."/>
            <person name="Cannon C."/>
            <person name="Castanera R."/>
            <person name="Culley D."/>
            <person name="Daum C."/>
            <person name="Ezra D."/>
            <person name="Gonzalez J."/>
            <person name="Henrissat B."/>
            <person name="Kuo A."/>
            <person name="Liang C."/>
            <person name="Lipzen A."/>
            <person name="Lutzoni F."/>
            <person name="Magnuson J."/>
            <person name="Mondo S."/>
            <person name="Nolan M."/>
            <person name="Ohm R."/>
            <person name="Pangilinan J."/>
            <person name="Park H.-J."/>
            <person name="Ramirez L."/>
            <person name="Alfaro M."/>
            <person name="Sun H."/>
            <person name="Tritt A."/>
            <person name="Yoshinaga Y."/>
            <person name="Zwiers L.-H."/>
            <person name="Turgeon B."/>
            <person name="Goodwin S."/>
            <person name="Spatafora J."/>
            <person name="Crous P."/>
            <person name="Grigoriev I."/>
        </authorList>
    </citation>
    <scope>NUCLEOTIDE SEQUENCE</scope>
    <source>
        <strain evidence="1">CBS 207.26</strain>
    </source>
</reference>
<sequence>MAFFKTKPTYYPMPNLQYAPDDLVNLGQIFTNLRAPWQALKPPLLPTPPPHYSRFTDWELGKERKLSGSASIFAHFLAYVLGLGADVSGLFALETSSVLKAALLETTFIEPSDEYVEKSIKGDGVWVRLKQTRTKAVFMVTGVKVAKQAKITTSTKKEIGGGLKVAINPTVMSGVPLPMEIGPEGKLNREMANKEAGEAAEFVFAYRVRRIFIDWKRESVTSKEHTVGAEVFHTGEEEDTDEEDRPVRQELDDGNWTVESVSLDTEDFGSEEYVPPGFSPLKARDEQDDDNCLFIIPTTEAE</sequence>
<keyword evidence="2" id="KW-1185">Reference proteome</keyword>
<organism evidence="1 2">
    <name type="scientific">Zopfia rhizophila CBS 207.26</name>
    <dbReference type="NCBI Taxonomy" id="1314779"/>
    <lineage>
        <taxon>Eukaryota</taxon>
        <taxon>Fungi</taxon>
        <taxon>Dikarya</taxon>
        <taxon>Ascomycota</taxon>
        <taxon>Pezizomycotina</taxon>
        <taxon>Dothideomycetes</taxon>
        <taxon>Dothideomycetes incertae sedis</taxon>
        <taxon>Zopfiaceae</taxon>
        <taxon>Zopfia</taxon>
    </lineage>
</organism>
<proteinExistence type="predicted"/>
<dbReference type="OrthoDB" id="4500473at2759"/>
<dbReference type="EMBL" id="ML994632">
    <property type="protein sequence ID" value="KAF2185920.1"/>
    <property type="molecule type" value="Genomic_DNA"/>
</dbReference>
<gene>
    <name evidence="1" type="ORF">K469DRAFT_750194</name>
</gene>
<protein>
    <submittedName>
        <fullName evidence="1">Uncharacterized protein</fullName>
    </submittedName>
</protein>
<name>A0A6A6E6W6_9PEZI</name>
<evidence type="ECO:0000313" key="1">
    <source>
        <dbReference type="EMBL" id="KAF2185920.1"/>
    </source>
</evidence>
<evidence type="ECO:0000313" key="2">
    <source>
        <dbReference type="Proteomes" id="UP000800200"/>
    </source>
</evidence>
<dbReference type="AlphaFoldDB" id="A0A6A6E6W6"/>
<accession>A0A6A6E6W6</accession>
<dbReference type="Proteomes" id="UP000800200">
    <property type="component" value="Unassembled WGS sequence"/>
</dbReference>